<reference evidence="8" key="2">
    <citation type="submission" date="2025-09" db="UniProtKB">
        <authorList>
            <consortium name="Ensembl"/>
        </authorList>
    </citation>
    <scope>IDENTIFICATION</scope>
</reference>
<sequence>MTTSGERRRVSFREFQFRVWFGHASTISGCRRTQPPPTCSVIDCSSRERTPHRRRAPPNLPKATRMASHDDSCPFCQIAKGQSDTEILQSDEELVCFRDVKPAAEHHYLVIPRTYIGNCDDLRAQHIPMVERMAEMGRGVLVKNKVRDPKDIRLGFHVPPFCSVPHLHLHALAPASKMSELTQRKYGSVSHWFITVSERAPQFGDRANGEGGRSLATTHGASLVFAGRRRADSAQDARQNPLTFCPLWCH</sequence>
<evidence type="ECO:0000313" key="8">
    <source>
        <dbReference type="Ensembl" id="ENSHCOP00000021430.1"/>
    </source>
</evidence>
<feature type="short sequence motif" description="Histidine triad motif" evidence="4 5">
    <location>
        <begin position="166"/>
        <end position="170"/>
    </location>
</feature>
<dbReference type="PROSITE" id="PS51084">
    <property type="entry name" value="HIT_2"/>
    <property type="match status" value="1"/>
</dbReference>
<dbReference type="GeneTree" id="ENSGT00510000047616"/>
<dbReference type="Ensembl" id="ENSHCOT00000003659.1">
    <property type="protein sequence ID" value="ENSHCOP00000021430.1"/>
    <property type="gene ID" value="ENSHCOG00000008251.1"/>
</dbReference>
<comment type="catalytic activity">
    <reaction evidence="1">
        <text>adenosine 5'-phosphoramidate + H2O = NH4(+) + AMP</text>
        <dbReference type="Rhea" id="RHEA:67916"/>
        <dbReference type="ChEBI" id="CHEBI:15377"/>
        <dbReference type="ChEBI" id="CHEBI:28938"/>
        <dbReference type="ChEBI" id="CHEBI:57890"/>
        <dbReference type="ChEBI" id="CHEBI:456215"/>
    </reaction>
</comment>
<dbReference type="GO" id="GO:0003824">
    <property type="term" value="F:catalytic activity"/>
    <property type="evidence" value="ECO:0007669"/>
    <property type="project" value="InterPro"/>
</dbReference>
<evidence type="ECO:0000256" key="2">
    <source>
        <dbReference type="ARBA" id="ARBA00025764"/>
    </source>
</evidence>
<organism evidence="8 9">
    <name type="scientific">Hippocampus comes</name>
    <name type="common">Tiger tail seahorse</name>
    <dbReference type="NCBI Taxonomy" id="109280"/>
    <lineage>
        <taxon>Eukaryota</taxon>
        <taxon>Metazoa</taxon>
        <taxon>Chordata</taxon>
        <taxon>Craniata</taxon>
        <taxon>Vertebrata</taxon>
        <taxon>Euteleostomi</taxon>
        <taxon>Actinopterygii</taxon>
        <taxon>Neopterygii</taxon>
        <taxon>Teleostei</taxon>
        <taxon>Neoteleostei</taxon>
        <taxon>Acanthomorphata</taxon>
        <taxon>Syngnathiaria</taxon>
        <taxon>Syngnathiformes</taxon>
        <taxon>Syngnathoidei</taxon>
        <taxon>Syngnathidae</taxon>
        <taxon>Hippocampus</taxon>
    </lineage>
</organism>
<dbReference type="Pfam" id="PF11969">
    <property type="entry name" value="DcpS_C"/>
    <property type="match status" value="1"/>
</dbReference>
<evidence type="ECO:0000256" key="6">
    <source>
        <dbReference type="SAM" id="MobiDB-lite"/>
    </source>
</evidence>
<dbReference type="PANTHER" id="PTHR12486">
    <property type="entry name" value="APRATAXIN-RELATED"/>
    <property type="match status" value="1"/>
</dbReference>
<dbReference type="InterPro" id="IPR001310">
    <property type="entry name" value="Histidine_triad_HIT"/>
</dbReference>
<reference evidence="8" key="1">
    <citation type="submission" date="2025-08" db="UniProtKB">
        <authorList>
            <consortium name="Ensembl"/>
        </authorList>
    </citation>
    <scope>IDENTIFICATION</scope>
</reference>
<dbReference type="AlphaFoldDB" id="A0A3Q2YRG3"/>
<proteinExistence type="inferred from homology"/>
<evidence type="ECO:0000259" key="7">
    <source>
        <dbReference type="PROSITE" id="PS51084"/>
    </source>
</evidence>
<name>A0A3Q2YRG3_HIPCM</name>
<feature type="domain" description="HIT" evidence="7">
    <location>
        <begin position="74"/>
        <end position="183"/>
    </location>
</feature>
<feature type="active site" description="Tele-AMP-histidine intermediate" evidence="3">
    <location>
        <position position="168"/>
    </location>
</feature>
<evidence type="ECO:0000256" key="1">
    <source>
        <dbReference type="ARBA" id="ARBA00024472"/>
    </source>
</evidence>
<dbReference type="PRINTS" id="PR00332">
    <property type="entry name" value="HISTRIAD"/>
</dbReference>
<comment type="similarity">
    <text evidence="2">Belongs to the HINT family.</text>
</comment>
<evidence type="ECO:0000256" key="5">
    <source>
        <dbReference type="PROSITE-ProRule" id="PRU00464"/>
    </source>
</evidence>
<accession>A0A3Q2YRG3</accession>
<dbReference type="STRING" id="109280.ENSHCOP00000021430"/>
<protein>
    <submittedName>
        <fullName evidence="8">Histidine triad nucleotide-binding protein 3-like</fullName>
    </submittedName>
</protein>
<keyword evidence="9" id="KW-1185">Reference proteome</keyword>
<dbReference type="PROSITE" id="PS51257">
    <property type="entry name" value="PROKAR_LIPOPROTEIN"/>
    <property type="match status" value="1"/>
</dbReference>
<feature type="region of interest" description="Disordered" evidence="6">
    <location>
        <begin position="41"/>
        <end position="66"/>
    </location>
</feature>
<dbReference type="SUPFAM" id="SSF54197">
    <property type="entry name" value="HIT-like"/>
    <property type="match status" value="1"/>
</dbReference>
<evidence type="ECO:0000313" key="9">
    <source>
        <dbReference type="Proteomes" id="UP000264820"/>
    </source>
</evidence>
<dbReference type="PANTHER" id="PTHR12486:SF6">
    <property type="entry name" value="ADENOSINE 5'-MONOPHOSPHORAMIDASE HINT3"/>
    <property type="match status" value="1"/>
</dbReference>
<dbReference type="Gene3D" id="3.30.428.10">
    <property type="entry name" value="HIT-like"/>
    <property type="match status" value="1"/>
</dbReference>
<evidence type="ECO:0000256" key="3">
    <source>
        <dbReference type="PIRSR" id="PIRSR601310-1"/>
    </source>
</evidence>
<dbReference type="InterPro" id="IPR036265">
    <property type="entry name" value="HIT-like_sf"/>
</dbReference>
<evidence type="ECO:0000256" key="4">
    <source>
        <dbReference type="PIRSR" id="PIRSR601310-3"/>
    </source>
</evidence>
<dbReference type="Proteomes" id="UP000264820">
    <property type="component" value="Unplaced"/>
</dbReference>
<dbReference type="InterPro" id="IPR011146">
    <property type="entry name" value="HIT-like"/>
</dbReference>